<reference evidence="2 3" key="1">
    <citation type="submission" date="2016-04" db="EMBL/GenBank/DDBJ databases">
        <title>Genome analyses suggest a sexual origin of heterokaryosis in a supposedly ancient asexual fungus.</title>
        <authorList>
            <person name="Ropars J."/>
            <person name="Sedzielewska K."/>
            <person name="Noel J."/>
            <person name="Charron P."/>
            <person name="Farinelli L."/>
            <person name="Marton T."/>
            <person name="Kruger M."/>
            <person name="Pelin A."/>
            <person name="Brachmann A."/>
            <person name="Corradi N."/>
        </authorList>
    </citation>
    <scope>NUCLEOTIDE SEQUENCE [LARGE SCALE GENOMIC DNA]</scope>
    <source>
        <strain evidence="2 3">A5</strain>
    </source>
</reference>
<feature type="region of interest" description="Disordered" evidence="1">
    <location>
        <begin position="1"/>
        <end position="54"/>
    </location>
</feature>
<feature type="compositionally biased region" description="Basic and acidic residues" evidence="1">
    <location>
        <begin position="19"/>
        <end position="48"/>
    </location>
</feature>
<gene>
    <name evidence="2" type="ORF">RhiirA5_432595</name>
</gene>
<sequence length="54" mass="6300">MKGTNGSVKRSGNGKKMKITKDSARYKKDEEGKNKKGKRNEETKENKKMEKRRK</sequence>
<proteinExistence type="predicted"/>
<organism evidence="2 3">
    <name type="scientific">Rhizophagus irregularis</name>
    <dbReference type="NCBI Taxonomy" id="588596"/>
    <lineage>
        <taxon>Eukaryota</taxon>
        <taxon>Fungi</taxon>
        <taxon>Fungi incertae sedis</taxon>
        <taxon>Mucoromycota</taxon>
        <taxon>Glomeromycotina</taxon>
        <taxon>Glomeromycetes</taxon>
        <taxon>Glomerales</taxon>
        <taxon>Glomeraceae</taxon>
        <taxon>Rhizophagus</taxon>
    </lineage>
</organism>
<name>A0A2N0NT56_9GLOM</name>
<protein>
    <submittedName>
        <fullName evidence="2">Uncharacterized protein</fullName>
    </submittedName>
</protein>
<accession>A0A2N0NT56</accession>
<comment type="caution">
    <text evidence="2">The sequence shown here is derived from an EMBL/GenBank/DDBJ whole genome shotgun (WGS) entry which is preliminary data.</text>
</comment>
<evidence type="ECO:0000313" key="3">
    <source>
        <dbReference type="Proteomes" id="UP000232722"/>
    </source>
</evidence>
<dbReference type="AlphaFoldDB" id="A0A2N0NT56"/>
<dbReference type="Proteomes" id="UP000232722">
    <property type="component" value="Unassembled WGS sequence"/>
</dbReference>
<reference evidence="2 3" key="2">
    <citation type="submission" date="2017-09" db="EMBL/GenBank/DDBJ databases">
        <title>Extensive intraspecific genome diversity in a model arbuscular mycorrhizal fungus.</title>
        <authorList>
            <person name="Chen E.C."/>
            <person name="Morin E."/>
            <person name="Beaudet D."/>
            <person name="Noel J."/>
            <person name="Ndikumana S."/>
            <person name="Charron P."/>
            <person name="St-Onge C."/>
            <person name="Giorgi J."/>
            <person name="Grigoriev I.V."/>
            <person name="Roux C."/>
            <person name="Martin F.M."/>
            <person name="Corradi N."/>
        </authorList>
    </citation>
    <scope>NUCLEOTIDE SEQUENCE [LARGE SCALE GENOMIC DNA]</scope>
    <source>
        <strain evidence="2 3">A5</strain>
    </source>
</reference>
<feature type="compositionally biased region" description="Polar residues" evidence="1">
    <location>
        <begin position="1"/>
        <end position="10"/>
    </location>
</feature>
<evidence type="ECO:0000313" key="2">
    <source>
        <dbReference type="EMBL" id="PKB97725.1"/>
    </source>
</evidence>
<dbReference type="EMBL" id="LLXJ01003018">
    <property type="protein sequence ID" value="PKB97725.1"/>
    <property type="molecule type" value="Genomic_DNA"/>
</dbReference>
<evidence type="ECO:0000256" key="1">
    <source>
        <dbReference type="SAM" id="MobiDB-lite"/>
    </source>
</evidence>